<evidence type="ECO:0000256" key="1">
    <source>
        <dbReference type="ARBA" id="ARBA00001974"/>
    </source>
</evidence>
<proteinExistence type="inferred from homology"/>
<dbReference type="PANTHER" id="PTHR43884">
    <property type="entry name" value="ACYL-COA DEHYDROGENASE"/>
    <property type="match status" value="1"/>
</dbReference>
<dbReference type="InterPro" id="IPR013786">
    <property type="entry name" value="AcylCoA_DH/ox_N"/>
</dbReference>
<dbReference type="RefSeq" id="WP_068422346.1">
    <property type="nucleotide sequence ID" value="NZ_LVHI01000005.1"/>
</dbReference>
<dbReference type="SUPFAM" id="SSF56645">
    <property type="entry name" value="Acyl-CoA dehydrogenase NM domain-like"/>
    <property type="match status" value="1"/>
</dbReference>
<dbReference type="AlphaFoldDB" id="A0A177YKW4"/>
<keyword evidence="5" id="KW-0560">Oxidoreductase</keyword>
<dbReference type="Proteomes" id="UP000077519">
    <property type="component" value="Unassembled WGS sequence"/>
</dbReference>
<feature type="domain" description="Acyl-CoA dehydrogenase/oxidase N-terminal" evidence="7">
    <location>
        <begin position="22"/>
        <end position="116"/>
    </location>
</feature>
<keyword evidence="4" id="KW-0274">FAD</keyword>
<evidence type="ECO:0000313" key="9">
    <source>
        <dbReference type="Proteomes" id="UP000077519"/>
    </source>
</evidence>
<comment type="cofactor">
    <cofactor evidence="1">
        <name>FAD</name>
        <dbReference type="ChEBI" id="CHEBI:57692"/>
    </cofactor>
</comment>
<evidence type="ECO:0000256" key="4">
    <source>
        <dbReference type="ARBA" id="ARBA00022827"/>
    </source>
</evidence>
<dbReference type="InterPro" id="IPR009100">
    <property type="entry name" value="AcylCoA_DH/oxidase_NM_dom_sf"/>
</dbReference>
<dbReference type="InterPro" id="IPR036250">
    <property type="entry name" value="AcylCo_DH-like_C"/>
</dbReference>
<keyword evidence="3" id="KW-0285">Flavoprotein</keyword>
<dbReference type="EMBL" id="LVHI01000005">
    <property type="protein sequence ID" value="OAK56197.1"/>
    <property type="molecule type" value="Genomic_DNA"/>
</dbReference>
<keyword evidence="9" id="KW-1185">Reference proteome</keyword>
<dbReference type="PANTHER" id="PTHR43884:SF20">
    <property type="entry name" value="ACYL-COA DEHYDROGENASE FADE28"/>
    <property type="match status" value="1"/>
</dbReference>
<accession>A0A177YKW4</accession>
<reference evidence="8 9" key="1">
    <citation type="submission" date="2016-03" db="EMBL/GenBank/DDBJ databases">
        <title>Genome sequence of Rhodococcus kyotonensis KB10.</title>
        <authorList>
            <person name="Jeong H."/>
            <person name="Hong C.E."/>
            <person name="Jo S.H."/>
            <person name="Park J.M."/>
        </authorList>
    </citation>
    <scope>NUCLEOTIDE SEQUENCE [LARGE SCALE GENOMIC DNA]</scope>
    <source>
        <strain evidence="8 9">KB10</strain>
    </source>
</reference>
<dbReference type="Pfam" id="PF00441">
    <property type="entry name" value="Acyl-CoA_dh_1"/>
    <property type="match status" value="1"/>
</dbReference>
<dbReference type="GO" id="GO:0003995">
    <property type="term" value="F:acyl-CoA dehydrogenase activity"/>
    <property type="evidence" value="ECO:0007669"/>
    <property type="project" value="TreeGrafter"/>
</dbReference>
<name>A0A177YKW4_9NOCA</name>
<evidence type="ECO:0000256" key="5">
    <source>
        <dbReference type="ARBA" id="ARBA00023002"/>
    </source>
</evidence>
<feature type="domain" description="Acyl-CoA dehydrogenase/oxidase C-terminal" evidence="6">
    <location>
        <begin position="220"/>
        <end position="361"/>
    </location>
</feature>
<comment type="similarity">
    <text evidence="2">Belongs to the acyl-CoA dehydrogenase family.</text>
</comment>
<dbReference type="InterPro" id="IPR037069">
    <property type="entry name" value="AcylCoA_DH/ox_N_sf"/>
</dbReference>
<evidence type="ECO:0000256" key="2">
    <source>
        <dbReference type="ARBA" id="ARBA00009347"/>
    </source>
</evidence>
<dbReference type="Gene3D" id="1.10.540.10">
    <property type="entry name" value="Acyl-CoA dehydrogenase/oxidase, N-terminal domain"/>
    <property type="match status" value="1"/>
</dbReference>
<dbReference type="Gene3D" id="1.20.140.10">
    <property type="entry name" value="Butyryl-CoA Dehydrogenase, subunit A, domain 3"/>
    <property type="match status" value="1"/>
</dbReference>
<evidence type="ECO:0000259" key="6">
    <source>
        <dbReference type="Pfam" id="PF00441"/>
    </source>
</evidence>
<evidence type="ECO:0000313" key="8">
    <source>
        <dbReference type="EMBL" id="OAK56197.1"/>
    </source>
</evidence>
<sequence length="377" mass="39573">MSVPTKQETPTQSAVPDLLYSEIENEVRDGVRNVLDKRSSWPATLERIESDATVDSELWISLARDVGLAGLAIAEDAGGAGASWREVAVVLEELGRHSAAVPFVGHVVTSTALLTAAGASESLELAATGDVVFAVALPATTVPWQLPTTGITVVDGRLSGSVRSVSDAVSADVLLVLVGNDLHAVQASDAAVTPVVSLDMTRQLADIEFDSAPATLLASGASAALEHALVVSAALLASEQLGLAEEALRLTVDYLKERRQFGRVLGSYQAIKHRLADLWVEITNARAVARYAAACAAEGSDDLPVASSLAHSVCSRVAVKAAEECVQLHGGIGFTWEHPAHLLLKRAKSSSALFGGIDKHRERTGQLVDITIETGQR</sequence>
<dbReference type="InterPro" id="IPR009075">
    <property type="entry name" value="AcylCo_DH/oxidase_C"/>
</dbReference>
<evidence type="ECO:0000259" key="7">
    <source>
        <dbReference type="Pfam" id="PF02771"/>
    </source>
</evidence>
<dbReference type="Pfam" id="PF02771">
    <property type="entry name" value="Acyl-CoA_dh_N"/>
    <property type="match status" value="1"/>
</dbReference>
<evidence type="ECO:0000256" key="3">
    <source>
        <dbReference type="ARBA" id="ARBA00022630"/>
    </source>
</evidence>
<comment type="caution">
    <text evidence="8">The sequence shown here is derived from an EMBL/GenBank/DDBJ whole genome shotgun (WGS) entry which is preliminary data.</text>
</comment>
<organism evidence="8 9">
    <name type="scientific">Rhodococcoides kyotonense</name>
    <dbReference type="NCBI Taxonomy" id="398843"/>
    <lineage>
        <taxon>Bacteria</taxon>
        <taxon>Bacillati</taxon>
        <taxon>Actinomycetota</taxon>
        <taxon>Actinomycetes</taxon>
        <taxon>Mycobacteriales</taxon>
        <taxon>Nocardiaceae</taxon>
        <taxon>Rhodococcoides</taxon>
    </lineage>
</organism>
<gene>
    <name evidence="8" type="ORF">A3K89_17090</name>
</gene>
<dbReference type="SUPFAM" id="SSF47203">
    <property type="entry name" value="Acyl-CoA dehydrogenase C-terminal domain-like"/>
    <property type="match status" value="1"/>
</dbReference>
<dbReference type="GO" id="GO:0050660">
    <property type="term" value="F:flavin adenine dinucleotide binding"/>
    <property type="evidence" value="ECO:0007669"/>
    <property type="project" value="InterPro"/>
</dbReference>
<protein>
    <submittedName>
        <fullName evidence="8">Acyl-CoA dehydrogenase</fullName>
    </submittedName>
</protein>